<dbReference type="SUPFAM" id="SSF161098">
    <property type="entry name" value="MetI-like"/>
    <property type="match status" value="1"/>
</dbReference>
<evidence type="ECO:0000256" key="5">
    <source>
        <dbReference type="ARBA" id="ARBA00022989"/>
    </source>
</evidence>
<evidence type="ECO:0000313" key="9">
    <source>
        <dbReference type="EMBL" id="MFC6315436.1"/>
    </source>
</evidence>
<feature type="transmembrane region" description="Helical" evidence="7">
    <location>
        <begin position="263"/>
        <end position="280"/>
    </location>
</feature>
<dbReference type="Proteomes" id="UP001596310">
    <property type="component" value="Unassembled WGS sequence"/>
</dbReference>
<keyword evidence="4 7" id="KW-0812">Transmembrane</keyword>
<comment type="caution">
    <text evidence="9">The sequence shown here is derived from an EMBL/GenBank/DDBJ whole genome shotgun (WGS) entry which is preliminary data.</text>
</comment>
<evidence type="ECO:0000313" key="10">
    <source>
        <dbReference type="Proteomes" id="UP001596310"/>
    </source>
</evidence>
<keyword evidence="5 7" id="KW-1133">Transmembrane helix</keyword>
<dbReference type="CDD" id="cd06261">
    <property type="entry name" value="TM_PBP2"/>
    <property type="match status" value="1"/>
</dbReference>
<feature type="transmembrane region" description="Helical" evidence="7">
    <location>
        <begin position="143"/>
        <end position="161"/>
    </location>
</feature>
<keyword evidence="6 7" id="KW-0472">Membrane</keyword>
<gene>
    <name evidence="9" type="ORF">ACFQHW_07665</name>
</gene>
<name>A0ABW1UR35_9LACO</name>
<dbReference type="PROSITE" id="PS50928">
    <property type="entry name" value="ABC_TM1"/>
    <property type="match status" value="1"/>
</dbReference>
<dbReference type="PANTHER" id="PTHR43744">
    <property type="entry name" value="ABC TRANSPORTER PERMEASE PROTEIN MG189-RELATED-RELATED"/>
    <property type="match status" value="1"/>
</dbReference>
<comment type="subcellular location">
    <subcellularLocation>
        <location evidence="1 7">Cell membrane</location>
        <topology evidence="1 7">Multi-pass membrane protein</topology>
    </subcellularLocation>
</comment>
<dbReference type="RefSeq" id="WP_125597781.1">
    <property type="nucleotide sequence ID" value="NZ_JBHSSM010000017.1"/>
</dbReference>
<feature type="transmembrane region" description="Helical" evidence="7">
    <location>
        <begin position="111"/>
        <end position="131"/>
    </location>
</feature>
<dbReference type="EMBL" id="JBHSSM010000017">
    <property type="protein sequence ID" value="MFC6315436.1"/>
    <property type="molecule type" value="Genomic_DNA"/>
</dbReference>
<dbReference type="Gene3D" id="1.10.3720.10">
    <property type="entry name" value="MetI-like"/>
    <property type="match status" value="1"/>
</dbReference>
<keyword evidence="10" id="KW-1185">Reference proteome</keyword>
<dbReference type="InterPro" id="IPR035906">
    <property type="entry name" value="MetI-like_sf"/>
</dbReference>
<feature type="domain" description="ABC transmembrane type-1" evidence="8">
    <location>
        <begin position="74"/>
        <end position="279"/>
    </location>
</feature>
<organism evidence="9 10">
    <name type="scientific">Lapidilactobacillus achengensis</name>
    <dbReference type="NCBI Taxonomy" id="2486000"/>
    <lineage>
        <taxon>Bacteria</taxon>
        <taxon>Bacillati</taxon>
        <taxon>Bacillota</taxon>
        <taxon>Bacilli</taxon>
        <taxon>Lactobacillales</taxon>
        <taxon>Lactobacillaceae</taxon>
        <taxon>Lapidilactobacillus</taxon>
    </lineage>
</organism>
<accession>A0ABW1UR35</accession>
<sequence>MVRRNRKSLGVIINSIILLLIAACMVIPILNILAQSLTSPDRMQDLSGLSIIPKGFTFQNYQILFSNPQVTRSIFISIFLTVCGTALSLFLTAITAYVLTRPSFVGKNFFMIMLIIFMVFEPGLVQEYFVVKDLGLINSLWSIILYRTIDVYYLIILMRFFEEIPESIMESADIDGAGHFTKFTKIVLPLSKTAMATMGLFYGVFRWNEYFRASIYINDPSKWPLQVLMRQFVVLNDNSSMMNSSGALSAEVLKSIDFNSLKAGTIIVSIIPLILLYPFVLKFFTEGTMDGGVKE</sequence>
<keyword evidence="3" id="KW-1003">Cell membrane</keyword>
<dbReference type="PROSITE" id="PS51257">
    <property type="entry name" value="PROKAR_LIPOPROTEIN"/>
    <property type="match status" value="1"/>
</dbReference>
<evidence type="ECO:0000256" key="1">
    <source>
        <dbReference type="ARBA" id="ARBA00004651"/>
    </source>
</evidence>
<proteinExistence type="inferred from homology"/>
<evidence type="ECO:0000256" key="7">
    <source>
        <dbReference type="RuleBase" id="RU363032"/>
    </source>
</evidence>
<keyword evidence="2 7" id="KW-0813">Transport</keyword>
<dbReference type="PANTHER" id="PTHR43744:SF9">
    <property type="entry name" value="POLYGALACTURONAN_RHAMNOGALACTURONAN TRANSPORT SYSTEM PERMEASE PROTEIN YTCP"/>
    <property type="match status" value="1"/>
</dbReference>
<reference evidence="10" key="1">
    <citation type="journal article" date="2019" name="Int. J. Syst. Evol. Microbiol.">
        <title>The Global Catalogue of Microorganisms (GCM) 10K type strain sequencing project: providing services to taxonomists for standard genome sequencing and annotation.</title>
        <authorList>
            <consortium name="The Broad Institute Genomics Platform"/>
            <consortium name="The Broad Institute Genome Sequencing Center for Infectious Disease"/>
            <person name="Wu L."/>
            <person name="Ma J."/>
        </authorList>
    </citation>
    <scope>NUCLEOTIDE SEQUENCE [LARGE SCALE GENOMIC DNA]</scope>
    <source>
        <strain evidence="10">CCM 8897</strain>
    </source>
</reference>
<comment type="similarity">
    <text evidence="7">Belongs to the binding-protein-dependent transport system permease family.</text>
</comment>
<feature type="transmembrane region" description="Helical" evidence="7">
    <location>
        <begin position="74"/>
        <end position="99"/>
    </location>
</feature>
<evidence type="ECO:0000259" key="8">
    <source>
        <dbReference type="PROSITE" id="PS50928"/>
    </source>
</evidence>
<evidence type="ECO:0000256" key="2">
    <source>
        <dbReference type="ARBA" id="ARBA00022448"/>
    </source>
</evidence>
<dbReference type="Pfam" id="PF00528">
    <property type="entry name" value="BPD_transp_1"/>
    <property type="match status" value="1"/>
</dbReference>
<dbReference type="InterPro" id="IPR000515">
    <property type="entry name" value="MetI-like"/>
</dbReference>
<protein>
    <submittedName>
        <fullName evidence="9">Carbohydrate ABC transporter permease</fullName>
    </submittedName>
</protein>
<evidence type="ECO:0000256" key="4">
    <source>
        <dbReference type="ARBA" id="ARBA00022692"/>
    </source>
</evidence>
<evidence type="ECO:0000256" key="6">
    <source>
        <dbReference type="ARBA" id="ARBA00023136"/>
    </source>
</evidence>
<feature type="transmembrane region" description="Helical" evidence="7">
    <location>
        <begin position="12"/>
        <end position="34"/>
    </location>
</feature>
<evidence type="ECO:0000256" key="3">
    <source>
        <dbReference type="ARBA" id="ARBA00022475"/>
    </source>
</evidence>